<dbReference type="EMBL" id="JABBWD010000080">
    <property type="protein sequence ID" value="KAG1768272.1"/>
    <property type="molecule type" value="Genomic_DNA"/>
</dbReference>
<evidence type="ECO:0000313" key="3">
    <source>
        <dbReference type="Proteomes" id="UP000714275"/>
    </source>
</evidence>
<comment type="caution">
    <text evidence="2">The sequence shown here is derived from an EMBL/GenBank/DDBJ whole genome shotgun (WGS) entry which is preliminary data.</text>
</comment>
<dbReference type="OrthoDB" id="3220614at2759"/>
<feature type="compositionally biased region" description="Basic and acidic residues" evidence="1">
    <location>
        <begin position="379"/>
        <end position="390"/>
    </location>
</feature>
<dbReference type="AlphaFoldDB" id="A0A9P6ZJH5"/>
<evidence type="ECO:0000313" key="2">
    <source>
        <dbReference type="EMBL" id="KAG1768272.1"/>
    </source>
</evidence>
<gene>
    <name evidence="2" type="ORF">EV702DRAFT_1203360</name>
</gene>
<evidence type="ECO:0000256" key="1">
    <source>
        <dbReference type="SAM" id="MobiDB-lite"/>
    </source>
</evidence>
<keyword evidence="3" id="KW-1185">Reference proteome</keyword>
<dbReference type="Proteomes" id="UP000714275">
    <property type="component" value="Unassembled WGS sequence"/>
</dbReference>
<name>A0A9P6ZJH5_9AGAM</name>
<reference evidence="2" key="1">
    <citation type="journal article" date="2020" name="New Phytol.">
        <title>Comparative genomics reveals dynamic genome evolution in host specialist ectomycorrhizal fungi.</title>
        <authorList>
            <person name="Lofgren L.A."/>
            <person name="Nguyen N.H."/>
            <person name="Vilgalys R."/>
            <person name="Ruytinx J."/>
            <person name="Liao H.L."/>
            <person name="Branco S."/>
            <person name="Kuo A."/>
            <person name="LaButti K."/>
            <person name="Lipzen A."/>
            <person name="Andreopoulos W."/>
            <person name="Pangilinan J."/>
            <person name="Riley R."/>
            <person name="Hundley H."/>
            <person name="Na H."/>
            <person name="Barry K."/>
            <person name="Grigoriev I.V."/>
            <person name="Stajich J.E."/>
            <person name="Kennedy P.G."/>
        </authorList>
    </citation>
    <scope>NUCLEOTIDE SEQUENCE</scope>
    <source>
        <strain evidence="2">DOB743</strain>
    </source>
</reference>
<proteinExistence type="predicted"/>
<feature type="compositionally biased region" description="Basic and acidic residues" evidence="1">
    <location>
        <begin position="9"/>
        <end position="25"/>
    </location>
</feature>
<protein>
    <submittedName>
        <fullName evidence="2">Uncharacterized protein</fullName>
    </submittedName>
</protein>
<feature type="compositionally biased region" description="Pro residues" evidence="1">
    <location>
        <begin position="325"/>
        <end position="343"/>
    </location>
</feature>
<feature type="compositionally biased region" description="Low complexity" evidence="1">
    <location>
        <begin position="344"/>
        <end position="363"/>
    </location>
</feature>
<feature type="region of interest" description="Disordered" evidence="1">
    <location>
        <begin position="318"/>
        <end position="390"/>
    </location>
</feature>
<dbReference type="InterPro" id="IPR046521">
    <property type="entry name" value="DUF6698"/>
</dbReference>
<dbReference type="Pfam" id="PF20414">
    <property type="entry name" value="DUF6698"/>
    <property type="match status" value="1"/>
</dbReference>
<organism evidence="2 3">
    <name type="scientific">Suillus placidus</name>
    <dbReference type="NCBI Taxonomy" id="48579"/>
    <lineage>
        <taxon>Eukaryota</taxon>
        <taxon>Fungi</taxon>
        <taxon>Dikarya</taxon>
        <taxon>Basidiomycota</taxon>
        <taxon>Agaricomycotina</taxon>
        <taxon>Agaricomycetes</taxon>
        <taxon>Agaricomycetidae</taxon>
        <taxon>Boletales</taxon>
        <taxon>Suillineae</taxon>
        <taxon>Suillaceae</taxon>
        <taxon>Suillus</taxon>
    </lineage>
</organism>
<sequence>MSAQTLKRRLPDQTKKSKASKEDPHEEYLEAARGIVHCIDLFCKVDKLIKIGCLLQQEEAAEKGELDESEADKETRKKRLYYVIKDSELIKVTHKMNSVISATRSDDAARLKSQIGHYAAPIPSDGSLKPAIYNGNPSRSHLGVNHPVLASFLCPVLQLTKFKRDPAEGQKKLASGGILMTANDFPAFLWSGNPPGCDYDDEAMTEGLFQGYLIEHVLRHIFTGPSTALGQDSRATRTCNAALHNMTTVEAEHIAYACVQARFGISAQNKWLDIDGKFKYPEFYPNIIDFNSQLWRYRLGGGTKEVVECVAARSTAAKSSAAPAVPDPPPLLARPVTPPPSSPVPTRAESPLLPAPSRSLPMSKVASSSRKSPALSELMDNKDALDDITN</sequence>
<feature type="region of interest" description="Disordered" evidence="1">
    <location>
        <begin position="1"/>
        <end position="25"/>
    </location>
</feature>
<accession>A0A9P6ZJH5</accession>